<reference evidence="1 2" key="1">
    <citation type="submission" date="2022-01" db="EMBL/GenBank/DDBJ databases">
        <title>A high-quality chromosome-level genome assembly of rohu carp, Labeo rohita.</title>
        <authorList>
            <person name="Arick M.A. II"/>
            <person name="Hsu C.-Y."/>
            <person name="Magbanua Z."/>
            <person name="Pechanova O."/>
            <person name="Grover C."/>
            <person name="Miller E."/>
            <person name="Thrash A."/>
            <person name="Ezzel L."/>
            <person name="Alam S."/>
            <person name="Benzie J."/>
            <person name="Hamilton M."/>
            <person name="Karsi A."/>
            <person name="Lawrence M.L."/>
            <person name="Peterson D.G."/>
        </authorList>
    </citation>
    <scope>NUCLEOTIDE SEQUENCE [LARGE SCALE GENOMIC DNA]</scope>
    <source>
        <strain evidence="2">BAU-BD-2019</strain>
        <tissue evidence="1">Blood</tissue>
    </source>
</reference>
<evidence type="ECO:0000313" key="1">
    <source>
        <dbReference type="EMBL" id="KAI2645370.1"/>
    </source>
</evidence>
<keyword evidence="2" id="KW-1185">Reference proteome</keyword>
<proteinExistence type="predicted"/>
<gene>
    <name evidence="1" type="ORF">H4Q32_028887</name>
</gene>
<dbReference type="Proteomes" id="UP000830375">
    <property type="component" value="Unassembled WGS sequence"/>
</dbReference>
<sequence length="506" mass="56564">MSVRGYFMKMNSRVKGKCLALCGREPQLYRLGPVGHALCQLRLPVGCASRRSKNQWMETQDAASVVVSLDEDSERRVSPSLQDGGSERGCICCCLKSWRLRLVLSLMGGRLRTGCFCYSPFPRGWQTQNFVYLLTSPGRAGDSEQGCSVSVPSFTSSRTELLFHKVNKNQSTSCRNQKGDACLLVLGSSLRMIRMLFAWSVWGKNTLPSGLWENVSTVIFCRSKCFVRGSLSSKRSELPLSRCGPGGRVLIWLRCLRQARPFLSWSRRIRRSKRPFLKSVSRESSSCNHKEYDELLEAVTRTVDRLKLDWLQERKTPERLKLDDRFLAFMEQALLIPPLRALDVDLFDHRGCTAQGYMMMPQVEETLAGYLSPGSSSSLKKPMLPTNPCRLTSSLVGKAYQAAGQAGAALHTMAVLQAYQADLLKDLSTGGTIDEEAFSELCLATDLSLRATKQMARAIGRSMAAVVSTERHLWLNLTGIKERDQAFLLDAPVSPAYLATPLIRRY</sequence>
<accession>A0ABQ8L3R0</accession>
<keyword evidence="1" id="KW-0378">Hydrolase</keyword>
<dbReference type="Gene3D" id="1.10.287.3160">
    <property type="match status" value="1"/>
</dbReference>
<organism evidence="1 2">
    <name type="scientific">Labeo rohita</name>
    <name type="common">Indian major carp</name>
    <name type="synonym">Cyprinus rohita</name>
    <dbReference type="NCBI Taxonomy" id="84645"/>
    <lineage>
        <taxon>Eukaryota</taxon>
        <taxon>Metazoa</taxon>
        <taxon>Chordata</taxon>
        <taxon>Craniata</taxon>
        <taxon>Vertebrata</taxon>
        <taxon>Euteleostomi</taxon>
        <taxon>Actinopterygii</taxon>
        <taxon>Neopterygii</taxon>
        <taxon>Teleostei</taxon>
        <taxon>Ostariophysi</taxon>
        <taxon>Cypriniformes</taxon>
        <taxon>Cyprinidae</taxon>
        <taxon>Labeoninae</taxon>
        <taxon>Labeonini</taxon>
        <taxon>Labeo</taxon>
    </lineage>
</organism>
<evidence type="ECO:0000313" key="2">
    <source>
        <dbReference type="Proteomes" id="UP000830375"/>
    </source>
</evidence>
<name>A0ABQ8L3R0_LABRO</name>
<comment type="caution">
    <text evidence="1">The sequence shown here is derived from an EMBL/GenBank/DDBJ whole genome shotgun (WGS) entry which is preliminary data.</text>
</comment>
<dbReference type="EMBL" id="JACTAM010002274">
    <property type="protein sequence ID" value="KAI2645370.1"/>
    <property type="molecule type" value="Genomic_DNA"/>
</dbReference>
<protein>
    <submittedName>
        <fullName evidence="1">Hydrolase M10</fullName>
    </submittedName>
</protein>
<dbReference type="GO" id="GO:0016787">
    <property type="term" value="F:hydrolase activity"/>
    <property type="evidence" value="ECO:0007669"/>
    <property type="project" value="UniProtKB-KW"/>
</dbReference>